<protein>
    <submittedName>
        <fullName evidence="1">Uncharacterized protein</fullName>
    </submittedName>
</protein>
<gene>
    <name evidence="1" type="ORF">EDD27_6575</name>
</gene>
<sequence length="49" mass="5210">MYSYIGNGQLLDVKKVAKALPTADLPATSLLADPTKETTCVPPPNEHLS</sequence>
<organism evidence="1 2">
    <name type="scientific">Nonomuraea polychroma</name>
    <dbReference type="NCBI Taxonomy" id="46176"/>
    <lineage>
        <taxon>Bacteria</taxon>
        <taxon>Bacillati</taxon>
        <taxon>Actinomycetota</taxon>
        <taxon>Actinomycetes</taxon>
        <taxon>Streptosporangiales</taxon>
        <taxon>Streptosporangiaceae</taxon>
        <taxon>Nonomuraea</taxon>
    </lineage>
</organism>
<dbReference type="Proteomes" id="UP000284824">
    <property type="component" value="Unassembled WGS sequence"/>
</dbReference>
<dbReference type="EMBL" id="SAUN01000001">
    <property type="protein sequence ID" value="RVX43871.1"/>
    <property type="molecule type" value="Genomic_DNA"/>
</dbReference>
<evidence type="ECO:0000313" key="1">
    <source>
        <dbReference type="EMBL" id="RVX43871.1"/>
    </source>
</evidence>
<proteinExistence type="predicted"/>
<name>A0A438MEB4_9ACTN</name>
<accession>A0A438MEB4</accession>
<comment type="caution">
    <text evidence="1">The sequence shown here is derived from an EMBL/GenBank/DDBJ whole genome shotgun (WGS) entry which is preliminary data.</text>
</comment>
<dbReference type="AlphaFoldDB" id="A0A438MEB4"/>
<reference evidence="1 2" key="1">
    <citation type="submission" date="2019-01" db="EMBL/GenBank/DDBJ databases">
        <title>Sequencing the genomes of 1000 actinobacteria strains.</title>
        <authorList>
            <person name="Klenk H.-P."/>
        </authorList>
    </citation>
    <scope>NUCLEOTIDE SEQUENCE [LARGE SCALE GENOMIC DNA]</scope>
    <source>
        <strain evidence="1 2">DSM 43925</strain>
    </source>
</reference>
<keyword evidence="2" id="KW-1185">Reference proteome</keyword>
<evidence type="ECO:0000313" key="2">
    <source>
        <dbReference type="Proteomes" id="UP000284824"/>
    </source>
</evidence>